<dbReference type="Proteomes" id="UP000824540">
    <property type="component" value="Unassembled WGS sequence"/>
</dbReference>
<protein>
    <submittedName>
        <fullName evidence="2">Uncharacterized protein</fullName>
    </submittedName>
</protein>
<keyword evidence="3" id="KW-1185">Reference proteome</keyword>
<dbReference type="AlphaFoldDB" id="A0A8T2NEV5"/>
<sequence length="89" mass="10044">MKEADVFLWKIMKSPPALLLVAVTGYPLQRVCSRAGLPAWVEPLQSTCITIAELIYPAAHTYNTTRTSELQPPLCDRQRDNKGERESKE</sequence>
<gene>
    <name evidence="2" type="ORF">JZ751_028732</name>
</gene>
<proteinExistence type="predicted"/>
<feature type="region of interest" description="Disordered" evidence="1">
    <location>
        <begin position="65"/>
        <end position="89"/>
    </location>
</feature>
<dbReference type="EMBL" id="JAFBMS010000088">
    <property type="protein sequence ID" value="KAG9337441.1"/>
    <property type="molecule type" value="Genomic_DNA"/>
</dbReference>
<comment type="caution">
    <text evidence="2">The sequence shown here is derived from an EMBL/GenBank/DDBJ whole genome shotgun (WGS) entry which is preliminary data.</text>
</comment>
<organism evidence="2 3">
    <name type="scientific">Albula glossodonta</name>
    <name type="common">roundjaw bonefish</name>
    <dbReference type="NCBI Taxonomy" id="121402"/>
    <lineage>
        <taxon>Eukaryota</taxon>
        <taxon>Metazoa</taxon>
        <taxon>Chordata</taxon>
        <taxon>Craniata</taxon>
        <taxon>Vertebrata</taxon>
        <taxon>Euteleostomi</taxon>
        <taxon>Actinopterygii</taxon>
        <taxon>Neopterygii</taxon>
        <taxon>Teleostei</taxon>
        <taxon>Albuliformes</taxon>
        <taxon>Albulidae</taxon>
        <taxon>Albula</taxon>
    </lineage>
</organism>
<evidence type="ECO:0000256" key="1">
    <source>
        <dbReference type="SAM" id="MobiDB-lite"/>
    </source>
</evidence>
<evidence type="ECO:0000313" key="2">
    <source>
        <dbReference type="EMBL" id="KAG9337441.1"/>
    </source>
</evidence>
<feature type="compositionally biased region" description="Basic and acidic residues" evidence="1">
    <location>
        <begin position="76"/>
        <end position="89"/>
    </location>
</feature>
<accession>A0A8T2NEV5</accession>
<name>A0A8T2NEV5_9TELE</name>
<evidence type="ECO:0000313" key="3">
    <source>
        <dbReference type="Proteomes" id="UP000824540"/>
    </source>
</evidence>
<reference evidence="2" key="1">
    <citation type="thesis" date="2021" institute="BYU ScholarsArchive" country="Provo, UT, USA">
        <title>Applications of and Algorithms for Genome Assembly and Genomic Analyses with an Emphasis on Marine Teleosts.</title>
        <authorList>
            <person name="Pickett B.D."/>
        </authorList>
    </citation>
    <scope>NUCLEOTIDE SEQUENCE</scope>
    <source>
        <strain evidence="2">HI-2016</strain>
    </source>
</reference>